<dbReference type="InterPro" id="IPR014721">
    <property type="entry name" value="Ribsml_uS5_D2-typ_fold_subgr"/>
</dbReference>
<evidence type="ECO:0000256" key="9">
    <source>
        <dbReference type="HAMAP-Rule" id="MF_00061"/>
    </source>
</evidence>
<dbReference type="PANTHER" id="PTHR43527">
    <property type="entry name" value="4-DIPHOSPHOCYTIDYL-2-C-METHYL-D-ERYTHRITOL KINASE, CHLOROPLASTIC"/>
    <property type="match status" value="1"/>
</dbReference>
<dbReference type="PANTHER" id="PTHR43527:SF2">
    <property type="entry name" value="4-DIPHOSPHOCYTIDYL-2-C-METHYL-D-ERYTHRITOL KINASE, CHLOROPLASTIC"/>
    <property type="match status" value="1"/>
</dbReference>
<feature type="domain" description="GHMP kinase C-terminal" evidence="11">
    <location>
        <begin position="215"/>
        <end position="289"/>
    </location>
</feature>
<sequence length="305" mass="32515">MGIAVPRMAVPILLWGMVMRIKAYAKINLALDITGRREDGYHLLDMVMHTISLCDILTLRQGGDGLSVTCGRTDVPCGEENTVYRAAEAFFREIGQRPNLSIEIEKRIPSQAGLAGGSADAAAALHALNRMYRAELPLETLCEIGLTVGADVPFCVWGGSARVQGIGERLERAPLLPGGWLVVCKPPVGVNTKEAYRLADAQGGSSASRHTAKVMEALSRGNLAEVGASLGNAFEDILQLPEVETIKAGMRGCGAQGACMTGSGSAVYGLFDREEPAVACKERLQGRYPETFVCLPISTPVDVLE</sequence>
<evidence type="ECO:0000259" key="10">
    <source>
        <dbReference type="Pfam" id="PF00288"/>
    </source>
</evidence>
<evidence type="ECO:0000256" key="7">
    <source>
        <dbReference type="ARBA" id="ARBA00022840"/>
    </source>
</evidence>
<keyword evidence="7 9" id="KW-0067">ATP-binding</keyword>
<comment type="similarity">
    <text evidence="1 9">Belongs to the GHMP kinase family. IspE subfamily.</text>
</comment>
<evidence type="ECO:0000256" key="8">
    <source>
        <dbReference type="ARBA" id="ARBA00032554"/>
    </source>
</evidence>
<dbReference type="GO" id="GO:0050515">
    <property type="term" value="F:4-(cytidine 5'-diphospho)-2-C-methyl-D-erythritol kinase activity"/>
    <property type="evidence" value="ECO:0007669"/>
    <property type="project" value="UniProtKB-EC"/>
</dbReference>
<dbReference type="InterPro" id="IPR006204">
    <property type="entry name" value="GHMP_kinase_N_dom"/>
</dbReference>
<dbReference type="InterPro" id="IPR004424">
    <property type="entry name" value="IspE"/>
</dbReference>
<comment type="pathway">
    <text evidence="9">Isoprenoid biosynthesis; isopentenyl diphosphate biosynthesis via DXP pathway; isopentenyl diphosphate from 1-deoxy-D-xylulose 5-phosphate: step 3/6.</text>
</comment>
<evidence type="ECO:0000256" key="3">
    <source>
        <dbReference type="ARBA" id="ARBA00017473"/>
    </source>
</evidence>
<comment type="caution">
    <text evidence="12">The sequence shown here is derived from an EMBL/GenBank/DDBJ whole genome shotgun (WGS) entry which is preliminary data.</text>
</comment>
<dbReference type="Gene3D" id="3.30.70.890">
    <property type="entry name" value="GHMP kinase, C-terminal domain"/>
    <property type="match status" value="1"/>
</dbReference>
<dbReference type="Pfam" id="PF08544">
    <property type="entry name" value="GHMP_kinases_C"/>
    <property type="match status" value="1"/>
</dbReference>
<evidence type="ECO:0000256" key="6">
    <source>
        <dbReference type="ARBA" id="ARBA00022777"/>
    </source>
</evidence>
<dbReference type="InterPro" id="IPR036554">
    <property type="entry name" value="GHMP_kinase_C_sf"/>
</dbReference>
<evidence type="ECO:0000256" key="4">
    <source>
        <dbReference type="ARBA" id="ARBA00022679"/>
    </source>
</evidence>
<evidence type="ECO:0000313" key="13">
    <source>
        <dbReference type="Proteomes" id="UP001298681"/>
    </source>
</evidence>
<dbReference type="EC" id="2.7.1.148" evidence="2 9"/>
<dbReference type="HAMAP" id="MF_00061">
    <property type="entry name" value="IspE"/>
    <property type="match status" value="1"/>
</dbReference>
<dbReference type="NCBIfam" id="TIGR00154">
    <property type="entry name" value="ispE"/>
    <property type="match status" value="1"/>
</dbReference>
<dbReference type="SUPFAM" id="SSF55060">
    <property type="entry name" value="GHMP Kinase, C-terminal domain"/>
    <property type="match status" value="1"/>
</dbReference>
<dbReference type="Proteomes" id="UP001298681">
    <property type="component" value="Unassembled WGS sequence"/>
</dbReference>
<dbReference type="Pfam" id="PF00288">
    <property type="entry name" value="GHMP_kinases_N"/>
    <property type="match status" value="1"/>
</dbReference>
<evidence type="ECO:0000256" key="2">
    <source>
        <dbReference type="ARBA" id="ARBA00012052"/>
    </source>
</evidence>
<keyword evidence="5 9" id="KW-0547">Nucleotide-binding</keyword>
<feature type="binding site" evidence="9">
    <location>
        <begin position="109"/>
        <end position="119"/>
    </location>
    <ligand>
        <name>ATP</name>
        <dbReference type="ChEBI" id="CHEBI:30616"/>
    </ligand>
</feature>
<gene>
    <name evidence="9 12" type="primary">ispE</name>
    <name evidence="12" type="ORF">L0P57_05360</name>
</gene>
<proteinExistence type="inferred from homology"/>
<dbReference type="Gene3D" id="3.30.230.10">
    <property type="match status" value="1"/>
</dbReference>
<dbReference type="PIRSF" id="PIRSF010376">
    <property type="entry name" value="IspE"/>
    <property type="match status" value="1"/>
</dbReference>
<keyword evidence="9" id="KW-0414">Isoprene biosynthesis</keyword>
<protein>
    <recommendedName>
        <fullName evidence="3 9">4-diphosphocytidyl-2-C-methyl-D-erythritol kinase</fullName>
        <shortName evidence="9">CMK</shortName>
        <ecNumber evidence="2 9">2.7.1.148</ecNumber>
    </recommendedName>
    <alternativeName>
        <fullName evidence="8 9">4-(cytidine-5'-diphospho)-2-C-methyl-D-erythritol kinase</fullName>
    </alternativeName>
</protein>
<dbReference type="SUPFAM" id="SSF54211">
    <property type="entry name" value="Ribosomal protein S5 domain 2-like"/>
    <property type="match status" value="1"/>
</dbReference>
<keyword evidence="13" id="KW-1185">Reference proteome</keyword>
<comment type="function">
    <text evidence="9">Catalyzes the phosphorylation of the position 2 hydroxy group of 4-diphosphocytidyl-2C-methyl-D-erythritol.</text>
</comment>
<organism evidence="12 13">
    <name type="scientific">Anaeromassilibacillus senegalensis</name>
    <dbReference type="NCBI Taxonomy" id="1673717"/>
    <lineage>
        <taxon>Bacteria</taxon>
        <taxon>Bacillati</taxon>
        <taxon>Bacillota</taxon>
        <taxon>Clostridia</taxon>
        <taxon>Eubacteriales</taxon>
        <taxon>Acutalibacteraceae</taxon>
        <taxon>Anaeromassilibacillus</taxon>
    </lineage>
</organism>
<accession>A0ABS9MJD3</accession>
<dbReference type="InterPro" id="IPR020568">
    <property type="entry name" value="Ribosomal_Su5_D2-typ_SF"/>
</dbReference>
<feature type="active site" evidence="9">
    <location>
        <position position="151"/>
    </location>
</feature>
<reference evidence="12 13" key="1">
    <citation type="submission" date="2022-01" db="EMBL/GenBank/DDBJ databases">
        <title>Collection of gut derived symbiotic bacterial strains cultured from healthy donors.</title>
        <authorList>
            <person name="Lin H."/>
            <person name="Kohout C."/>
            <person name="Waligurski E."/>
            <person name="Pamer E.G."/>
        </authorList>
    </citation>
    <scope>NUCLEOTIDE SEQUENCE [LARGE SCALE GENOMIC DNA]</scope>
    <source>
        <strain evidence="12 13">DFI.7.58</strain>
    </source>
</reference>
<dbReference type="RefSeq" id="WP_237966606.1">
    <property type="nucleotide sequence ID" value="NZ_JAKNHQ010000005.1"/>
</dbReference>
<keyword evidence="4 9" id="KW-0808">Transferase</keyword>
<evidence type="ECO:0000256" key="5">
    <source>
        <dbReference type="ARBA" id="ARBA00022741"/>
    </source>
</evidence>
<evidence type="ECO:0000256" key="1">
    <source>
        <dbReference type="ARBA" id="ARBA00009684"/>
    </source>
</evidence>
<evidence type="ECO:0000313" key="12">
    <source>
        <dbReference type="EMBL" id="MCG4610357.1"/>
    </source>
</evidence>
<name>A0ABS9MJD3_9FIRM</name>
<evidence type="ECO:0000259" key="11">
    <source>
        <dbReference type="Pfam" id="PF08544"/>
    </source>
</evidence>
<feature type="domain" description="GHMP kinase N-terminal" evidence="10">
    <location>
        <begin position="81"/>
        <end position="159"/>
    </location>
</feature>
<dbReference type="EMBL" id="JAKNHQ010000005">
    <property type="protein sequence ID" value="MCG4610357.1"/>
    <property type="molecule type" value="Genomic_DNA"/>
</dbReference>
<feature type="active site" evidence="9">
    <location>
        <position position="26"/>
    </location>
</feature>
<comment type="catalytic activity">
    <reaction evidence="9">
        <text>4-CDP-2-C-methyl-D-erythritol + ATP = 4-CDP-2-C-methyl-D-erythritol 2-phosphate + ADP + H(+)</text>
        <dbReference type="Rhea" id="RHEA:18437"/>
        <dbReference type="ChEBI" id="CHEBI:15378"/>
        <dbReference type="ChEBI" id="CHEBI:30616"/>
        <dbReference type="ChEBI" id="CHEBI:57823"/>
        <dbReference type="ChEBI" id="CHEBI:57919"/>
        <dbReference type="ChEBI" id="CHEBI:456216"/>
        <dbReference type="EC" id="2.7.1.148"/>
    </reaction>
</comment>
<dbReference type="InterPro" id="IPR013750">
    <property type="entry name" value="GHMP_kinase_C_dom"/>
</dbReference>
<keyword evidence="6 9" id="KW-0418">Kinase</keyword>